<dbReference type="Pfam" id="PF26312">
    <property type="entry name" value="DUF8083"/>
    <property type="match status" value="1"/>
</dbReference>
<dbReference type="EMBL" id="CAEZVG010000006">
    <property type="protein sequence ID" value="CAB4618567.1"/>
    <property type="molecule type" value="Genomic_DNA"/>
</dbReference>
<proteinExistence type="predicted"/>
<dbReference type="InterPro" id="IPR058396">
    <property type="entry name" value="DUF8083"/>
</dbReference>
<evidence type="ECO:0000313" key="2">
    <source>
        <dbReference type="EMBL" id="CAB4538939.1"/>
    </source>
</evidence>
<dbReference type="EMBL" id="CAEZSP010000009">
    <property type="protein sequence ID" value="CAB4538939.1"/>
    <property type="molecule type" value="Genomic_DNA"/>
</dbReference>
<gene>
    <name evidence="2" type="ORF">UFOPK1440_00338</name>
    <name evidence="3" type="ORF">UFOPK1946_00265</name>
</gene>
<feature type="domain" description="DUF8083" evidence="1">
    <location>
        <begin position="7"/>
        <end position="269"/>
    </location>
</feature>
<organism evidence="2">
    <name type="scientific">freshwater metagenome</name>
    <dbReference type="NCBI Taxonomy" id="449393"/>
    <lineage>
        <taxon>unclassified sequences</taxon>
        <taxon>metagenomes</taxon>
        <taxon>ecological metagenomes</taxon>
    </lineage>
</organism>
<reference evidence="2" key="1">
    <citation type="submission" date="2020-05" db="EMBL/GenBank/DDBJ databases">
        <authorList>
            <person name="Chiriac C."/>
            <person name="Salcher M."/>
            <person name="Ghai R."/>
            <person name="Kavagutti S V."/>
        </authorList>
    </citation>
    <scope>NUCLEOTIDE SEQUENCE</scope>
</reference>
<protein>
    <submittedName>
        <fullName evidence="2">Unannotated protein</fullName>
    </submittedName>
</protein>
<accession>A0A6J6BKK5</accession>
<dbReference type="AlphaFoldDB" id="A0A6J6BKK5"/>
<name>A0A6J6BKK5_9ZZZZ</name>
<evidence type="ECO:0000259" key="1">
    <source>
        <dbReference type="Pfam" id="PF26312"/>
    </source>
</evidence>
<sequence length="272" mass="30314">MKFLTPYVASLRIFEPISAFPPADRLRWESIDVTTDSRRAEQALALQRLISPEPPALRPDGAHFLEIEGVRYVAPWATATRCANALEDFKESIPSTALEFFIPQAVEEVITSGMDTIEDRIPHIITETWMVPPRWLALFEPTDRTRGYIDSVAFSYSRTTIAKAIARSQNSHAIVLQSFGEGVVAQEIEVLIEWLQLFHPLSYVELDYGGLAGYLDSTLKEEGLRGIEDDGSIEDVIFSLAGLAAGDGAIAGEGYERLVRRWRPVQALESAF</sequence>
<evidence type="ECO:0000313" key="3">
    <source>
        <dbReference type="EMBL" id="CAB4618567.1"/>
    </source>
</evidence>